<dbReference type="CDD" id="cd06618">
    <property type="entry name" value="PKc_MKK7"/>
    <property type="match status" value="1"/>
</dbReference>
<keyword evidence="16" id="KW-1185">Reference proteome</keyword>
<dbReference type="STRING" id="48709.A0A1D2N1P2"/>
<gene>
    <name evidence="15" type="ORF">Ocin01_07497</name>
</gene>
<dbReference type="SMART" id="SM00220">
    <property type="entry name" value="S_TKc"/>
    <property type="match status" value="1"/>
</dbReference>
<evidence type="ECO:0000256" key="6">
    <source>
        <dbReference type="ARBA" id="ARBA00022840"/>
    </source>
</evidence>
<evidence type="ECO:0000256" key="5">
    <source>
        <dbReference type="ARBA" id="ARBA00022777"/>
    </source>
</evidence>
<dbReference type="EC" id="2.7.12.2" evidence="9"/>
<protein>
    <recommendedName>
        <fullName evidence="9">mitogen-activated protein kinase kinase</fullName>
        <ecNumber evidence="9">2.7.12.2</ecNumber>
    </recommendedName>
</protein>
<evidence type="ECO:0000256" key="4">
    <source>
        <dbReference type="ARBA" id="ARBA00022741"/>
    </source>
</evidence>
<dbReference type="SUPFAM" id="SSF56112">
    <property type="entry name" value="Protein kinase-like (PK-like)"/>
    <property type="match status" value="1"/>
</dbReference>
<feature type="compositionally biased region" description="Low complexity" evidence="13">
    <location>
        <begin position="421"/>
        <end position="432"/>
    </location>
</feature>
<keyword evidence="4" id="KW-0547">Nucleotide-binding</keyword>
<dbReference type="GO" id="GO:0006950">
    <property type="term" value="P:response to stress"/>
    <property type="evidence" value="ECO:0007669"/>
    <property type="project" value="UniProtKB-ARBA"/>
</dbReference>
<comment type="catalytic activity">
    <reaction evidence="10">
        <text>L-seryl-[protein] + ATP = O-phospho-L-seryl-[protein] + ADP + H(+)</text>
        <dbReference type="Rhea" id="RHEA:17989"/>
        <dbReference type="Rhea" id="RHEA-COMP:9863"/>
        <dbReference type="Rhea" id="RHEA-COMP:11604"/>
        <dbReference type="ChEBI" id="CHEBI:15378"/>
        <dbReference type="ChEBI" id="CHEBI:29999"/>
        <dbReference type="ChEBI" id="CHEBI:30616"/>
        <dbReference type="ChEBI" id="CHEBI:83421"/>
        <dbReference type="ChEBI" id="CHEBI:456216"/>
        <dbReference type="EC" id="2.7.12.2"/>
    </reaction>
</comment>
<dbReference type="OMA" id="VWICMEM"/>
<sequence>MARRPGLTLNPPLNFGGDIASRRKNLGLNFANLADQRLTREQEETERKFREVDNRNGHITINGQTYKTTIEDMEHLGELGSGTCGQVVRMRHKPSNHVVAVKQMRRSGNNDENKRIIMDLEVVLRSHDCQYIVKCLGYFITDSDVWICMEMMSTCMDKLLKRLKQPIPEIIVGKVAMATVKALHYLKEKHDVIHRDVKPSNILLDELGNVKLCDFGISGRLVDSKAKTRQAGCTAYMAPERIDPPNKHSPTYDIRADVWSVGITMVELATGKFPYENCQTDFEVMTKILNYDPPRLSDKFSLEFRSFVEICLKKNFQERPKYKQLLEHPFIKKSEQTTVNLQTWLDVVSGDRRMYYPTSSFSFPSSNLRHSGRFYRSSTNPSSNYPSSSPSPGSSRSRYEDFALPNSPRAGTRADFHVLHSDSSSSLKTPSTPGTPSPNAPPDPPPRRSLQTPTNSSSSSSVNNLSSPSPTSISMANSSPSPDCPPPPVRRYFCTRLFFTPEPTRKRFFEFSPNGQNYPH</sequence>
<organism evidence="15 16">
    <name type="scientific">Orchesella cincta</name>
    <name type="common">Springtail</name>
    <name type="synonym">Podura cincta</name>
    <dbReference type="NCBI Taxonomy" id="48709"/>
    <lineage>
        <taxon>Eukaryota</taxon>
        <taxon>Metazoa</taxon>
        <taxon>Ecdysozoa</taxon>
        <taxon>Arthropoda</taxon>
        <taxon>Hexapoda</taxon>
        <taxon>Collembola</taxon>
        <taxon>Entomobryomorpha</taxon>
        <taxon>Entomobryoidea</taxon>
        <taxon>Orchesellidae</taxon>
        <taxon>Orchesellinae</taxon>
        <taxon>Orchesella</taxon>
    </lineage>
</organism>
<feature type="compositionally biased region" description="Pro residues" evidence="13">
    <location>
        <begin position="433"/>
        <end position="444"/>
    </location>
</feature>
<evidence type="ECO:0000256" key="10">
    <source>
        <dbReference type="ARBA" id="ARBA00049014"/>
    </source>
</evidence>
<dbReference type="EMBL" id="LJIJ01000294">
    <property type="protein sequence ID" value="ODM99203.1"/>
    <property type="molecule type" value="Genomic_DNA"/>
</dbReference>
<evidence type="ECO:0000256" key="2">
    <source>
        <dbReference type="ARBA" id="ARBA00022553"/>
    </source>
</evidence>
<dbReference type="Pfam" id="PF00069">
    <property type="entry name" value="Pkinase"/>
    <property type="match status" value="1"/>
</dbReference>
<comment type="similarity">
    <text evidence="8">Belongs to the protein kinase superfamily. STE Ser/Thr protein kinase family. MAP kinase kinase subfamily.</text>
</comment>
<evidence type="ECO:0000313" key="15">
    <source>
        <dbReference type="EMBL" id="ODM99203.1"/>
    </source>
</evidence>
<dbReference type="InterPro" id="IPR008271">
    <property type="entry name" value="Ser/Thr_kinase_AS"/>
</dbReference>
<dbReference type="Gene3D" id="3.30.200.20">
    <property type="entry name" value="Phosphorylase Kinase, domain 1"/>
    <property type="match status" value="1"/>
</dbReference>
<evidence type="ECO:0000313" key="16">
    <source>
        <dbReference type="Proteomes" id="UP000094527"/>
    </source>
</evidence>
<proteinExistence type="inferred from homology"/>
<dbReference type="PANTHER" id="PTHR47238:SF2">
    <property type="entry name" value="DUAL SPECIFICITY MITOGEN-ACTIVATED PROTEIN KINASE KINASE HEMIPTEROUS"/>
    <property type="match status" value="1"/>
</dbReference>
<dbReference type="PANTHER" id="PTHR47238">
    <property type="entry name" value="MITOGEN-ACTIVATED PROTEIN KINASE KINASE 5"/>
    <property type="match status" value="1"/>
</dbReference>
<evidence type="ECO:0000256" key="12">
    <source>
        <dbReference type="ARBA" id="ARBA00051693"/>
    </source>
</evidence>
<dbReference type="GO" id="GO:0004713">
    <property type="term" value="F:protein tyrosine kinase activity"/>
    <property type="evidence" value="ECO:0007669"/>
    <property type="project" value="UniProtKB-KW"/>
</dbReference>
<dbReference type="FunFam" id="1.10.510.10:FF:000432">
    <property type="entry name" value="mitogen-activated protein kinase kinase 3"/>
    <property type="match status" value="1"/>
</dbReference>
<evidence type="ECO:0000256" key="13">
    <source>
        <dbReference type="SAM" id="MobiDB-lite"/>
    </source>
</evidence>
<dbReference type="AlphaFoldDB" id="A0A1D2N1P2"/>
<feature type="domain" description="Protein kinase" evidence="14">
    <location>
        <begin position="73"/>
        <end position="331"/>
    </location>
</feature>
<evidence type="ECO:0000256" key="8">
    <source>
        <dbReference type="ARBA" id="ARBA00038035"/>
    </source>
</evidence>
<dbReference type="GO" id="GO:0043068">
    <property type="term" value="P:positive regulation of programmed cell death"/>
    <property type="evidence" value="ECO:0007669"/>
    <property type="project" value="UniProtKB-ARBA"/>
</dbReference>
<feature type="compositionally biased region" description="Low complexity" evidence="13">
    <location>
        <begin position="448"/>
        <end position="472"/>
    </location>
</feature>
<name>A0A1D2N1P2_ORCCI</name>
<evidence type="ECO:0000256" key="1">
    <source>
        <dbReference type="ARBA" id="ARBA00022527"/>
    </source>
</evidence>
<keyword evidence="3" id="KW-0808">Transferase</keyword>
<dbReference type="GO" id="GO:0004708">
    <property type="term" value="F:MAP kinase kinase activity"/>
    <property type="evidence" value="ECO:0007669"/>
    <property type="project" value="UniProtKB-EC"/>
</dbReference>
<comment type="catalytic activity">
    <reaction evidence="12">
        <text>L-tyrosyl-[protein] + ATP = O-phospho-L-tyrosyl-[protein] + ADP + H(+)</text>
        <dbReference type="Rhea" id="RHEA:10596"/>
        <dbReference type="Rhea" id="RHEA-COMP:10136"/>
        <dbReference type="Rhea" id="RHEA-COMP:20101"/>
        <dbReference type="ChEBI" id="CHEBI:15378"/>
        <dbReference type="ChEBI" id="CHEBI:30616"/>
        <dbReference type="ChEBI" id="CHEBI:46858"/>
        <dbReference type="ChEBI" id="CHEBI:61978"/>
        <dbReference type="ChEBI" id="CHEBI:456216"/>
        <dbReference type="EC" id="2.7.12.2"/>
    </reaction>
</comment>
<evidence type="ECO:0000256" key="9">
    <source>
        <dbReference type="ARBA" id="ARBA00038999"/>
    </source>
</evidence>
<dbReference type="InterPro" id="IPR052468">
    <property type="entry name" value="Dual_spec_MAPK_kinase"/>
</dbReference>
<reference evidence="15 16" key="1">
    <citation type="journal article" date="2016" name="Genome Biol. Evol.">
        <title>Gene Family Evolution Reflects Adaptation to Soil Environmental Stressors in the Genome of the Collembolan Orchesella cincta.</title>
        <authorList>
            <person name="Faddeeva-Vakhrusheva A."/>
            <person name="Derks M.F."/>
            <person name="Anvar S.Y."/>
            <person name="Agamennone V."/>
            <person name="Suring W."/>
            <person name="Smit S."/>
            <person name="van Straalen N.M."/>
            <person name="Roelofs D."/>
        </authorList>
    </citation>
    <scope>NUCLEOTIDE SEQUENCE [LARGE SCALE GENOMIC DNA]</scope>
    <source>
        <tissue evidence="15">Mixed pool</tissue>
    </source>
</reference>
<accession>A0A1D2N1P2</accession>
<dbReference type="OrthoDB" id="10252354at2759"/>
<keyword evidence="1" id="KW-0723">Serine/threonine-protein kinase</keyword>
<keyword evidence="2" id="KW-0597">Phosphoprotein</keyword>
<keyword evidence="5 15" id="KW-0418">Kinase</keyword>
<keyword evidence="6" id="KW-0067">ATP-binding</keyword>
<feature type="compositionally biased region" description="Low complexity" evidence="13">
    <location>
        <begin position="375"/>
        <end position="396"/>
    </location>
</feature>
<dbReference type="InterPro" id="IPR000719">
    <property type="entry name" value="Prot_kinase_dom"/>
</dbReference>
<comment type="catalytic activity">
    <reaction evidence="11">
        <text>L-threonyl-[protein] + ATP = O-phospho-L-threonyl-[protein] + ADP + H(+)</text>
        <dbReference type="Rhea" id="RHEA:46608"/>
        <dbReference type="Rhea" id="RHEA-COMP:11060"/>
        <dbReference type="Rhea" id="RHEA-COMP:11605"/>
        <dbReference type="ChEBI" id="CHEBI:15378"/>
        <dbReference type="ChEBI" id="CHEBI:30013"/>
        <dbReference type="ChEBI" id="CHEBI:30616"/>
        <dbReference type="ChEBI" id="CHEBI:61977"/>
        <dbReference type="ChEBI" id="CHEBI:456216"/>
        <dbReference type="EC" id="2.7.12.2"/>
    </reaction>
</comment>
<dbReference type="PROSITE" id="PS50011">
    <property type="entry name" value="PROTEIN_KINASE_DOM"/>
    <property type="match status" value="1"/>
</dbReference>
<dbReference type="GO" id="GO:0010508">
    <property type="term" value="P:positive regulation of autophagy"/>
    <property type="evidence" value="ECO:0007669"/>
    <property type="project" value="UniProtKB-ARBA"/>
</dbReference>
<dbReference type="Proteomes" id="UP000094527">
    <property type="component" value="Unassembled WGS sequence"/>
</dbReference>
<evidence type="ECO:0000256" key="11">
    <source>
        <dbReference type="ARBA" id="ARBA00049299"/>
    </source>
</evidence>
<feature type="region of interest" description="Disordered" evidence="13">
    <location>
        <begin position="374"/>
        <end position="487"/>
    </location>
</feature>
<dbReference type="GO" id="GO:0004674">
    <property type="term" value="F:protein serine/threonine kinase activity"/>
    <property type="evidence" value="ECO:0007669"/>
    <property type="project" value="UniProtKB-KW"/>
</dbReference>
<evidence type="ECO:0000259" key="14">
    <source>
        <dbReference type="PROSITE" id="PS50011"/>
    </source>
</evidence>
<comment type="caution">
    <text evidence="15">The sequence shown here is derived from an EMBL/GenBank/DDBJ whole genome shotgun (WGS) entry which is preliminary data.</text>
</comment>
<dbReference type="PROSITE" id="PS00108">
    <property type="entry name" value="PROTEIN_KINASE_ST"/>
    <property type="match status" value="1"/>
</dbReference>
<dbReference type="GO" id="GO:0005524">
    <property type="term" value="F:ATP binding"/>
    <property type="evidence" value="ECO:0007669"/>
    <property type="project" value="UniProtKB-KW"/>
</dbReference>
<dbReference type="InterPro" id="IPR011009">
    <property type="entry name" value="Kinase-like_dom_sf"/>
</dbReference>
<dbReference type="FunFam" id="3.30.200.20:FF:000040">
    <property type="entry name" value="Dual specificity mitogen-activated protein kinase kinase"/>
    <property type="match status" value="1"/>
</dbReference>
<dbReference type="Gene3D" id="1.10.510.10">
    <property type="entry name" value="Transferase(Phosphotransferase) domain 1"/>
    <property type="match status" value="1"/>
</dbReference>
<evidence type="ECO:0000256" key="7">
    <source>
        <dbReference type="ARBA" id="ARBA00023137"/>
    </source>
</evidence>
<evidence type="ECO:0000256" key="3">
    <source>
        <dbReference type="ARBA" id="ARBA00022679"/>
    </source>
</evidence>
<keyword evidence="7" id="KW-0829">Tyrosine-protein kinase</keyword>